<comment type="caution">
    <text evidence="3">The sequence shown here is derived from an EMBL/GenBank/DDBJ whole genome shotgun (WGS) entry which is preliminary data.</text>
</comment>
<keyword evidence="2" id="KW-0732">Signal</keyword>
<feature type="chain" id="PRO_5022750593" description="Outer membrane efflux protein" evidence="2">
    <location>
        <begin position="23"/>
        <end position="513"/>
    </location>
</feature>
<feature type="region of interest" description="Disordered" evidence="1">
    <location>
        <begin position="44"/>
        <end position="245"/>
    </location>
</feature>
<feature type="compositionally biased region" description="Low complexity" evidence="1">
    <location>
        <begin position="83"/>
        <end position="112"/>
    </location>
</feature>
<keyword evidence="4" id="KW-1185">Reference proteome</keyword>
<evidence type="ECO:0008006" key="5">
    <source>
        <dbReference type="Google" id="ProtNLM"/>
    </source>
</evidence>
<dbReference type="OrthoDB" id="282964at2"/>
<reference evidence="3 4" key="1">
    <citation type="submission" date="2019-02" db="EMBL/GenBank/DDBJ databases">
        <title>Deep-cultivation of Planctomycetes and their phenomic and genomic characterization uncovers novel biology.</title>
        <authorList>
            <person name="Wiegand S."/>
            <person name="Jogler M."/>
            <person name="Boedeker C."/>
            <person name="Pinto D."/>
            <person name="Vollmers J."/>
            <person name="Rivas-Marin E."/>
            <person name="Kohn T."/>
            <person name="Peeters S.H."/>
            <person name="Heuer A."/>
            <person name="Rast P."/>
            <person name="Oberbeckmann S."/>
            <person name="Bunk B."/>
            <person name="Jeske O."/>
            <person name="Meyerdierks A."/>
            <person name="Storesund J.E."/>
            <person name="Kallscheuer N."/>
            <person name="Luecker S."/>
            <person name="Lage O.M."/>
            <person name="Pohl T."/>
            <person name="Merkel B.J."/>
            <person name="Hornburger P."/>
            <person name="Mueller R.-W."/>
            <person name="Bruemmer F."/>
            <person name="Labrenz M."/>
            <person name="Spormann A.M."/>
            <person name="Op Den Camp H."/>
            <person name="Overmann J."/>
            <person name="Amann R."/>
            <person name="Jetten M.S.M."/>
            <person name="Mascher T."/>
            <person name="Medema M.H."/>
            <person name="Devos D.P."/>
            <person name="Kaster A.-K."/>
            <person name="Ovreas L."/>
            <person name="Rohde M."/>
            <person name="Galperin M.Y."/>
            <person name="Jogler C."/>
        </authorList>
    </citation>
    <scope>NUCLEOTIDE SEQUENCE [LARGE SCALE GENOMIC DNA]</scope>
    <source>
        <strain evidence="3 4">Pla108</strain>
    </source>
</reference>
<protein>
    <recommendedName>
        <fullName evidence="5">Outer membrane efflux protein</fullName>
    </recommendedName>
</protein>
<organism evidence="3 4">
    <name type="scientific">Botrimarina colliarenosi</name>
    <dbReference type="NCBI Taxonomy" id="2528001"/>
    <lineage>
        <taxon>Bacteria</taxon>
        <taxon>Pseudomonadati</taxon>
        <taxon>Planctomycetota</taxon>
        <taxon>Planctomycetia</taxon>
        <taxon>Pirellulales</taxon>
        <taxon>Lacipirellulaceae</taxon>
        <taxon>Botrimarina</taxon>
    </lineage>
</organism>
<gene>
    <name evidence="3" type="ORF">Pla108_06440</name>
</gene>
<feature type="compositionally biased region" description="Low complexity" evidence="1">
    <location>
        <begin position="137"/>
        <end position="158"/>
    </location>
</feature>
<sequence precursor="true">MRFALSPALFCAIVLSPFDALAAEEDRYGGDLSTYDFGSFDKASPSSAVGGYHSPSTNPGSTAASPTTTTPSSSSNDLRSGASPSSTTLPPRPSQSQVTLPTTTRPTTAPTTNPNPPSPRGSEFSAGSSQATLPSRSTTPGYGSSNSGSPNYGTSPSYNTTPSYGSTPNRSTSPTASAASPSTTPSDLRSYSQPSTSRQATTPTSPAYGSTSNQPTRQNLSESSALTSRVGSTVDPQAGVRERKTQEMLEKMLRPRSDSKLSGTPMSLTSVVSSAASREEQARRVDAYWSLTSAVADYYLGLAEVGEMDRLRQRLSTYSTTIGQAQTSLNTRINTSLKAARAAQFRLAQLMGGGVMPLPSDTPFTGPYATRFETVFPAGAPEEARLVAELLPLRLIELQDAAESVASSESWISRVASDQAAQSDGTGVMRALELLALNRRAFVQIARDYNLQINRYTQLAAPERVDTGRLVAMLIRTAPTGAQSAEDALMAGFSAGATNSASRTPSTDAPARR</sequence>
<evidence type="ECO:0000313" key="3">
    <source>
        <dbReference type="EMBL" id="TWT99701.1"/>
    </source>
</evidence>
<evidence type="ECO:0000313" key="4">
    <source>
        <dbReference type="Proteomes" id="UP000317421"/>
    </source>
</evidence>
<feature type="signal peptide" evidence="2">
    <location>
        <begin position="1"/>
        <end position="22"/>
    </location>
</feature>
<name>A0A5C6AL02_9BACT</name>
<feature type="compositionally biased region" description="Low complexity" evidence="1">
    <location>
        <begin position="171"/>
        <end position="186"/>
    </location>
</feature>
<dbReference type="EMBL" id="SJPR01000001">
    <property type="protein sequence ID" value="TWT99701.1"/>
    <property type="molecule type" value="Genomic_DNA"/>
</dbReference>
<evidence type="ECO:0000256" key="1">
    <source>
        <dbReference type="SAM" id="MobiDB-lite"/>
    </source>
</evidence>
<dbReference type="AlphaFoldDB" id="A0A5C6AL02"/>
<dbReference type="RefSeq" id="WP_146442884.1">
    <property type="nucleotide sequence ID" value="NZ_SJPR01000001.1"/>
</dbReference>
<evidence type="ECO:0000256" key="2">
    <source>
        <dbReference type="SAM" id="SignalP"/>
    </source>
</evidence>
<accession>A0A5C6AL02</accession>
<feature type="compositionally biased region" description="Polar residues" evidence="1">
    <location>
        <begin position="187"/>
        <end position="235"/>
    </location>
</feature>
<dbReference type="Proteomes" id="UP000317421">
    <property type="component" value="Unassembled WGS sequence"/>
</dbReference>
<feature type="compositionally biased region" description="Polar residues" evidence="1">
    <location>
        <begin position="125"/>
        <end position="136"/>
    </location>
</feature>
<proteinExistence type="predicted"/>
<feature type="compositionally biased region" description="Low complexity" evidence="1">
    <location>
        <begin position="54"/>
        <end position="76"/>
    </location>
</feature>
<feature type="compositionally biased region" description="Polar residues" evidence="1">
    <location>
        <begin position="159"/>
        <end position="170"/>
    </location>
</feature>